<feature type="transmembrane region" description="Helical" evidence="8">
    <location>
        <begin position="76"/>
        <end position="95"/>
    </location>
</feature>
<dbReference type="InterPro" id="IPR002781">
    <property type="entry name" value="TM_pro_TauE-like"/>
</dbReference>
<keyword evidence="4 8" id="KW-1003">Cell membrane</keyword>
<dbReference type="Proteomes" id="UP001595530">
    <property type="component" value="Unassembled WGS sequence"/>
</dbReference>
<organism evidence="9 10">
    <name type="scientific">Undibacterium arcticum</name>
    <dbReference type="NCBI Taxonomy" id="1762892"/>
    <lineage>
        <taxon>Bacteria</taxon>
        <taxon>Pseudomonadati</taxon>
        <taxon>Pseudomonadota</taxon>
        <taxon>Betaproteobacteria</taxon>
        <taxon>Burkholderiales</taxon>
        <taxon>Oxalobacteraceae</taxon>
        <taxon>Undibacterium</taxon>
    </lineage>
</organism>
<evidence type="ECO:0000313" key="10">
    <source>
        <dbReference type="Proteomes" id="UP001595530"/>
    </source>
</evidence>
<evidence type="ECO:0000256" key="5">
    <source>
        <dbReference type="ARBA" id="ARBA00022692"/>
    </source>
</evidence>
<keyword evidence="5 8" id="KW-0812">Transmembrane</keyword>
<dbReference type="PANTHER" id="PTHR30269">
    <property type="entry name" value="TRANSMEMBRANE PROTEIN YFCA"/>
    <property type="match status" value="1"/>
</dbReference>
<evidence type="ECO:0000313" key="9">
    <source>
        <dbReference type="EMBL" id="MFC3106788.1"/>
    </source>
</evidence>
<feature type="transmembrane region" description="Helical" evidence="8">
    <location>
        <begin position="169"/>
        <end position="192"/>
    </location>
</feature>
<dbReference type="PANTHER" id="PTHR30269:SF37">
    <property type="entry name" value="MEMBRANE TRANSPORTER PROTEIN"/>
    <property type="match status" value="1"/>
</dbReference>
<feature type="transmembrane region" description="Helical" evidence="8">
    <location>
        <begin position="102"/>
        <end position="122"/>
    </location>
</feature>
<evidence type="ECO:0000256" key="6">
    <source>
        <dbReference type="ARBA" id="ARBA00022989"/>
    </source>
</evidence>
<feature type="transmembrane region" description="Helical" evidence="8">
    <location>
        <begin position="6"/>
        <end position="31"/>
    </location>
</feature>
<sequence>MHMHILIPYLAVIAVATYFQTVTGFGLGMIVMGAASGLELVPVATIATTISLLSLVNCAVALPGTLHHIDWRTARTVIYGIVPSVIGGVLLLNYLGGSASHVLKLLLGLVIIHGGISVMLKVTPDEQPLSNGSFFFSGFFSGLFSGMFGIAGPPLVYQFYRQKMDLVSIRYSLIFLFAVTAGIRTLFVASQGGLSPEIVALSLSALPVVGLATLAGKRYPPPLRYRSMQCIAFAVLIGIGLSLMVSAAQKLL</sequence>
<evidence type="ECO:0000256" key="7">
    <source>
        <dbReference type="ARBA" id="ARBA00023136"/>
    </source>
</evidence>
<reference evidence="10" key="1">
    <citation type="journal article" date="2019" name="Int. J. Syst. Evol. Microbiol.">
        <title>The Global Catalogue of Microorganisms (GCM) 10K type strain sequencing project: providing services to taxonomists for standard genome sequencing and annotation.</title>
        <authorList>
            <consortium name="The Broad Institute Genomics Platform"/>
            <consortium name="The Broad Institute Genome Sequencing Center for Infectious Disease"/>
            <person name="Wu L."/>
            <person name="Ma J."/>
        </authorList>
    </citation>
    <scope>NUCLEOTIDE SEQUENCE [LARGE SCALE GENOMIC DNA]</scope>
    <source>
        <strain evidence="10">KCTC 42986</strain>
    </source>
</reference>
<gene>
    <name evidence="9" type="ORF">ACFOFO_02235</name>
</gene>
<comment type="caution">
    <text evidence="9">The sequence shown here is derived from an EMBL/GenBank/DDBJ whole genome shotgun (WGS) entry which is preliminary data.</text>
</comment>
<evidence type="ECO:0000256" key="8">
    <source>
        <dbReference type="RuleBase" id="RU363041"/>
    </source>
</evidence>
<evidence type="ECO:0000256" key="4">
    <source>
        <dbReference type="ARBA" id="ARBA00022475"/>
    </source>
</evidence>
<evidence type="ECO:0000256" key="3">
    <source>
        <dbReference type="ARBA" id="ARBA00022448"/>
    </source>
</evidence>
<keyword evidence="10" id="KW-1185">Reference proteome</keyword>
<dbReference type="RefSeq" id="WP_390322903.1">
    <property type="nucleotide sequence ID" value="NZ_JBHRTP010000006.1"/>
</dbReference>
<dbReference type="InterPro" id="IPR052017">
    <property type="entry name" value="TSUP"/>
</dbReference>
<comment type="subcellular location">
    <subcellularLocation>
        <location evidence="1 8">Cell membrane</location>
        <topology evidence="1 8">Multi-pass membrane protein</topology>
    </subcellularLocation>
</comment>
<protein>
    <recommendedName>
        <fullName evidence="8">Probable membrane transporter protein</fullName>
    </recommendedName>
</protein>
<feature type="transmembrane region" description="Helical" evidence="8">
    <location>
        <begin position="134"/>
        <end position="157"/>
    </location>
</feature>
<name>A0ABV7EVJ3_9BURK</name>
<comment type="similarity">
    <text evidence="2 8">Belongs to the 4-toluene sulfonate uptake permease (TSUP) (TC 2.A.102) family.</text>
</comment>
<feature type="transmembrane region" description="Helical" evidence="8">
    <location>
        <begin position="228"/>
        <end position="248"/>
    </location>
</feature>
<accession>A0ABV7EVJ3</accession>
<feature type="transmembrane region" description="Helical" evidence="8">
    <location>
        <begin position="198"/>
        <end position="216"/>
    </location>
</feature>
<evidence type="ECO:0000256" key="2">
    <source>
        <dbReference type="ARBA" id="ARBA00009142"/>
    </source>
</evidence>
<feature type="transmembrane region" description="Helical" evidence="8">
    <location>
        <begin position="43"/>
        <end position="64"/>
    </location>
</feature>
<proteinExistence type="inferred from homology"/>
<evidence type="ECO:0000256" key="1">
    <source>
        <dbReference type="ARBA" id="ARBA00004651"/>
    </source>
</evidence>
<dbReference type="Pfam" id="PF01925">
    <property type="entry name" value="TauE"/>
    <property type="match status" value="1"/>
</dbReference>
<keyword evidence="6 8" id="KW-1133">Transmembrane helix</keyword>
<keyword evidence="7 8" id="KW-0472">Membrane</keyword>
<dbReference type="EMBL" id="JBHRTP010000006">
    <property type="protein sequence ID" value="MFC3106788.1"/>
    <property type="molecule type" value="Genomic_DNA"/>
</dbReference>
<keyword evidence="3" id="KW-0813">Transport</keyword>